<dbReference type="Proteomes" id="UP000275078">
    <property type="component" value="Unassembled WGS sequence"/>
</dbReference>
<evidence type="ECO:0000313" key="4">
    <source>
        <dbReference type="Proteomes" id="UP000275078"/>
    </source>
</evidence>
<dbReference type="InterPro" id="IPR054471">
    <property type="entry name" value="GPIID_WHD"/>
</dbReference>
<dbReference type="InterPro" id="IPR036770">
    <property type="entry name" value="Ankyrin_rpt-contain_sf"/>
</dbReference>
<dbReference type="PANTHER" id="PTHR10039:SF15">
    <property type="entry name" value="NACHT DOMAIN-CONTAINING PROTEIN"/>
    <property type="match status" value="1"/>
</dbReference>
<dbReference type="EMBL" id="ML119738">
    <property type="protein sequence ID" value="RPA76766.1"/>
    <property type="molecule type" value="Genomic_DNA"/>
</dbReference>
<dbReference type="PROSITE" id="PS50837">
    <property type="entry name" value="NACHT"/>
    <property type="match status" value="1"/>
</dbReference>
<dbReference type="SUPFAM" id="SSF52540">
    <property type="entry name" value="P-loop containing nucleoside triphosphate hydrolases"/>
    <property type="match status" value="1"/>
</dbReference>
<gene>
    <name evidence="3" type="ORF">BJ508DRAFT_181265</name>
</gene>
<dbReference type="Gene3D" id="1.25.40.20">
    <property type="entry name" value="Ankyrin repeat-containing domain"/>
    <property type="match status" value="1"/>
</dbReference>
<dbReference type="SUPFAM" id="SSF48403">
    <property type="entry name" value="Ankyrin repeat"/>
    <property type="match status" value="1"/>
</dbReference>
<name>A0A3N4HUL9_ASCIM</name>
<accession>A0A3N4HUL9</accession>
<evidence type="ECO:0000256" key="1">
    <source>
        <dbReference type="ARBA" id="ARBA00022737"/>
    </source>
</evidence>
<evidence type="ECO:0000259" key="2">
    <source>
        <dbReference type="PROSITE" id="PS50837"/>
    </source>
</evidence>
<dbReference type="OrthoDB" id="195446at2759"/>
<protein>
    <recommendedName>
        <fullName evidence="2">NACHT domain-containing protein</fullName>
    </recommendedName>
</protein>
<evidence type="ECO:0000313" key="3">
    <source>
        <dbReference type="EMBL" id="RPA76766.1"/>
    </source>
</evidence>
<dbReference type="Pfam" id="PF22939">
    <property type="entry name" value="WHD_GPIID"/>
    <property type="match status" value="1"/>
</dbReference>
<dbReference type="Gene3D" id="3.40.50.300">
    <property type="entry name" value="P-loop containing nucleotide triphosphate hydrolases"/>
    <property type="match status" value="1"/>
</dbReference>
<keyword evidence="1" id="KW-0677">Repeat</keyword>
<dbReference type="InterPro" id="IPR007111">
    <property type="entry name" value="NACHT_NTPase"/>
</dbReference>
<dbReference type="InterPro" id="IPR027417">
    <property type="entry name" value="P-loop_NTPase"/>
</dbReference>
<feature type="domain" description="NACHT" evidence="2">
    <location>
        <begin position="63"/>
        <end position="218"/>
    </location>
</feature>
<organism evidence="3 4">
    <name type="scientific">Ascobolus immersus RN42</name>
    <dbReference type="NCBI Taxonomy" id="1160509"/>
    <lineage>
        <taxon>Eukaryota</taxon>
        <taxon>Fungi</taxon>
        <taxon>Dikarya</taxon>
        <taxon>Ascomycota</taxon>
        <taxon>Pezizomycotina</taxon>
        <taxon>Pezizomycetes</taxon>
        <taxon>Pezizales</taxon>
        <taxon>Ascobolaceae</taxon>
        <taxon>Ascobolus</taxon>
    </lineage>
</organism>
<keyword evidence="4" id="KW-1185">Reference proteome</keyword>
<sequence>MHISEDRMQREKEAAYLENLNTELCEFNFKATQNDMFRTHQEGTGDWFVSDAKFKAWVRGDDRILFCPGIPGAGKSVLASFVINHLKAVATAHNTTTRTSTETSMRQAVSFVYCNYKEREQMPIKLLANILGQVVSCLPFVTDELKCLFRRLRVTLKSLNAIRETLEHIIQHFNRVFIVVDALDELTDGEDGRDALVEALQTVALQSQRVSILVTSRPLPGITELFKNNPAIDIVATDSDLTGFITSRISNGSRRLKKIIGNDQLLQKEVIAKVLTSANGMFLLAKLQMDSLNMKHSRKDLRAALDTLPQKLYSVYDDTVRRIRAQDENDRRLAMSVLGHISFFMVPLTIGMLQSALAMAPGETDIDEESLIDAGILVDVCCGLTTVDSESNIVRLVHQTVQEYFEAERGTLFPEVEILIARQCLTFMTIPTRYPNRYPFLLGLPVEFRRDVPASKYYITPNDGISEPMHFNDEVMKLVRYAYREGWLHLHHLQHVRIVQSELLEVLHNPINLKVISALRSCPCRNENFKHTFEVPCAGNEAAEKQLQQHPGDSERRISMYSPFHMAAFLGLDTIVTLLLNTQAHAQLYERVTSGQTALGCAARSGRTEVVALILQKMRQIGSWQLRQGLDSIFYALDHWPCVSLILQHFTEQVLFERNASSGPNGVVSAIRAPGSEAGMSMSGINAIVSDAMHSSNDGANTELYLQILKNDTGLLRETLLKAKFITPTCKATIFCRELLLLAVSRKGTANESICHIINFLTQLGIACPMKPMRCTTEKNRISVHFNRERGWRETPPRCILYDAIRFREIPVVRHVIANLLKTSGTVARPNISAILSGILDRPEGIFEEPPRGKTQNPTPLPVCIMMSRVEVPGSFKHIVSHLIPRAIVNSESDDIAKLLIRESSLKDEDSDTSELLQCLLDAHRKEGGNVIRKFVAYGRGLHEDDLIFYATRSCSITALRFLLRITVPEGQISGGAFAGVASNYFKELSDRPFTPCCVADRDLDIIRRTSLLYMGDFWLGSILGNALCYLVDKLKFTLRMGVFVEQQNCKIERSRVLAVELLLQAVARTEGASEGILQMHPALYGDIFRALVINDSHVSLGYQLVSLVGGRCLNLGMQDPVGSLLHRAILVFYSRWICCQSGLADATSTRKRWKDSFEIIKMISKKVDLAATDESGRTASDLALSFAGPACCDAGNLDVVEIIEKGMSWELSRGRSFELHLEGELEDGKNFRSEISRALNRFKSWLCDDEHDGELRLYQRRWEELSICSPWCQRTHALRERVLNNPVFQKTLSRDFGIHNVKRLRIV</sequence>
<dbReference type="STRING" id="1160509.A0A3N4HUL9"/>
<proteinExistence type="predicted"/>
<reference evidence="3 4" key="1">
    <citation type="journal article" date="2018" name="Nat. Ecol. Evol.">
        <title>Pezizomycetes genomes reveal the molecular basis of ectomycorrhizal truffle lifestyle.</title>
        <authorList>
            <person name="Murat C."/>
            <person name="Payen T."/>
            <person name="Noel B."/>
            <person name="Kuo A."/>
            <person name="Morin E."/>
            <person name="Chen J."/>
            <person name="Kohler A."/>
            <person name="Krizsan K."/>
            <person name="Balestrini R."/>
            <person name="Da Silva C."/>
            <person name="Montanini B."/>
            <person name="Hainaut M."/>
            <person name="Levati E."/>
            <person name="Barry K.W."/>
            <person name="Belfiori B."/>
            <person name="Cichocki N."/>
            <person name="Clum A."/>
            <person name="Dockter R.B."/>
            <person name="Fauchery L."/>
            <person name="Guy J."/>
            <person name="Iotti M."/>
            <person name="Le Tacon F."/>
            <person name="Lindquist E.A."/>
            <person name="Lipzen A."/>
            <person name="Malagnac F."/>
            <person name="Mello A."/>
            <person name="Molinier V."/>
            <person name="Miyauchi S."/>
            <person name="Poulain J."/>
            <person name="Riccioni C."/>
            <person name="Rubini A."/>
            <person name="Sitrit Y."/>
            <person name="Splivallo R."/>
            <person name="Traeger S."/>
            <person name="Wang M."/>
            <person name="Zifcakova L."/>
            <person name="Wipf D."/>
            <person name="Zambonelli A."/>
            <person name="Paolocci F."/>
            <person name="Nowrousian M."/>
            <person name="Ottonello S."/>
            <person name="Baldrian P."/>
            <person name="Spatafora J.W."/>
            <person name="Henrissat B."/>
            <person name="Nagy L.G."/>
            <person name="Aury J.M."/>
            <person name="Wincker P."/>
            <person name="Grigoriev I.V."/>
            <person name="Bonfante P."/>
            <person name="Martin F.M."/>
        </authorList>
    </citation>
    <scope>NUCLEOTIDE SEQUENCE [LARGE SCALE GENOMIC DNA]</scope>
    <source>
        <strain evidence="3 4">RN42</strain>
    </source>
</reference>
<dbReference type="InterPro" id="IPR056884">
    <property type="entry name" value="NPHP3-like_N"/>
</dbReference>
<dbReference type="Pfam" id="PF24883">
    <property type="entry name" value="NPHP3_N"/>
    <property type="match status" value="1"/>
</dbReference>
<dbReference type="PANTHER" id="PTHR10039">
    <property type="entry name" value="AMELOGENIN"/>
    <property type="match status" value="1"/>
</dbReference>